<evidence type="ECO:0000256" key="1">
    <source>
        <dbReference type="SAM" id="MobiDB-lite"/>
    </source>
</evidence>
<name>A0AAP0Q2R1_9MAGN</name>
<dbReference type="AlphaFoldDB" id="A0AAP0Q2R1"/>
<proteinExistence type="predicted"/>
<dbReference type="PANTHER" id="PTHR47805">
    <property type="entry name" value="SAGA-ASSOCIATED FACTOR 73"/>
    <property type="match status" value="1"/>
</dbReference>
<accession>A0AAP0Q2R1</accession>
<evidence type="ECO:0000313" key="3">
    <source>
        <dbReference type="Proteomes" id="UP001420932"/>
    </source>
</evidence>
<feature type="compositionally biased region" description="Basic residues" evidence="1">
    <location>
        <begin position="113"/>
        <end position="126"/>
    </location>
</feature>
<reference evidence="2 3" key="1">
    <citation type="submission" date="2024-01" db="EMBL/GenBank/DDBJ databases">
        <title>Genome assemblies of Stephania.</title>
        <authorList>
            <person name="Yang L."/>
        </authorList>
    </citation>
    <scope>NUCLEOTIDE SEQUENCE [LARGE SCALE GENOMIC DNA]</scope>
    <source>
        <strain evidence="2">YNDBR</strain>
        <tissue evidence="2">Leaf</tissue>
    </source>
</reference>
<organism evidence="2 3">
    <name type="scientific">Stephania yunnanensis</name>
    <dbReference type="NCBI Taxonomy" id="152371"/>
    <lineage>
        <taxon>Eukaryota</taxon>
        <taxon>Viridiplantae</taxon>
        <taxon>Streptophyta</taxon>
        <taxon>Embryophyta</taxon>
        <taxon>Tracheophyta</taxon>
        <taxon>Spermatophyta</taxon>
        <taxon>Magnoliopsida</taxon>
        <taxon>Ranunculales</taxon>
        <taxon>Menispermaceae</taxon>
        <taxon>Menispermoideae</taxon>
        <taxon>Cissampelideae</taxon>
        <taxon>Stephania</taxon>
    </lineage>
</organism>
<evidence type="ECO:0000313" key="2">
    <source>
        <dbReference type="EMBL" id="KAK9161456.1"/>
    </source>
</evidence>
<sequence>MVCAIGRGRRMAVMKRLLVNGTYPNIAAEEANNERLAVRSIYKELREADEPNLLAEEDMHVFDCNPMTDPLHLVCCNTCRRPVKASQYAVHAERCRSLSPREETILEVDGGSGHKKPPRKGRKKLQASHGNHTTVVGEQERSGSMEGDDAGASELNAIDHIGTTLCCRNSKRNSASLDGTCGLDGSLVSPRSINYSAGVMSPSEKRAKLITAEHVLISEGLETACGITTDVGIHCQEALTYLPVPLATKVYHFQRNPRLRRALSHLYHEESAKQQQIDSLNSVPLGGSPVLPSQVTSPTNLLQESHANGFLQKKQKGDCTSAAGHKPDEILARSSELCSGNKGSHSSATNFSTQLRDNHFSRPVHSIDTASMGMMRNRFLPSTYSFPGNSGTSLGAMQNPNGSVPVV</sequence>
<feature type="region of interest" description="Disordered" evidence="1">
    <location>
        <begin position="108"/>
        <end position="149"/>
    </location>
</feature>
<dbReference type="GO" id="GO:0000124">
    <property type="term" value="C:SAGA complex"/>
    <property type="evidence" value="ECO:0007669"/>
    <property type="project" value="InterPro"/>
</dbReference>
<dbReference type="Proteomes" id="UP001420932">
    <property type="component" value="Unassembled WGS sequence"/>
</dbReference>
<comment type="caution">
    <text evidence="2">The sequence shown here is derived from an EMBL/GenBank/DDBJ whole genome shotgun (WGS) entry which is preliminary data.</text>
</comment>
<evidence type="ECO:0008006" key="4">
    <source>
        <dbReference type="Google" id="ProtNLM"/>
    </source>
</evidence>
<keyword evidence="3" id="KW-1185">Reference proteome</keyword>
<dbReference type="EMBL" id="JBBNAF010000003">
    <property type="protein sequence ID" value="KAK9161456.1"/>
    <property type="molecule type" value="Genomic_DNA"/>
</dbReference>
<protein>
    <recommendedName>
        <fullName evidence="4">SCA7 domain-containing protein</fullName>
    </recommendedName>
</protein>
<dbReference type="PANTHER" id="PTHR47805:SF1">
    <property type="entry name" value="SAGA-ASSOCIATED FACTOR 73"/>
    <property type="match status" value="1"/>
</dbReference>
<gene>
    <name evidence="2" type="ORF">Syun_007797</name>
</gene>
<dbReference type="InterPro" id="IPR037804">
    <property type="entry name" value="SGF73"/>
</dbReference>